<dbReference type="EMBL" id="GGEC01013509">
    <property type="protein sequence ID" value="MBW93992.1"/>
    <property type="molecule type" value="Transcribed_RNA"/>
</dbReference>
<name>A0A2P2JKK8_RHIMU</name>
<organism evidence="1">
    <name type="scientific">Rhizophora mucronata</name>
    <name type="common">Asiatic mangrove</name>
    <dbReference type="NCBI Taxonomy" id="61149"/>
    <lineage>
        <taxon>Eukaryota</taxon>
        <taxon>Viridiplantae</taxon>
        <taxon>Streptophyta</taxon>
        <taxon>Embryophyta</taxon>
        <taxon>Tracheophyta</taxon>
        <taxon>Spermatophyta</taxon>
        <taxon>Magnoliopsida</taxon>
        <taxon>eudicotyledons</taxon>
        <taxon>Gunneridae</taxon>
        <taxon>Pentapetalae</taxon>
        <taxon>rosids</taxon>
        <taxon>fabids</taxon>
        <taxon>Malpighiales</taxon>
        <taxon>Rhizophoraceae</taxon>
        <taxon>Rhizophora</taxon>
    </lineage>
</organism>
<dbReference type="AlphaFoldDB" id="A0A2P2JKK8"/>
<proteinExistence type="predicted"/>
<reference evidence="1" key="1">
    <citation type="submission" date="2018-02" db="EMBL/GenBank/DDBJ databases">
        <title>Rhizophora mucronata_Transcriptome.</title>
        <authorList>
            <person name="Meera S.P."/>
            <person name="Sreeshan A."/>
            <person name="Augustine A."/>
        </authorList>
    </citation>
    <scope>NUCLEOTIDE SEQUENCE</scope>
    <source>
        <tissue evidence="1">Leaf</tissue>
    </source>
</reference>
<sequence length="36" mass="4056">MTVKIVLTCKGPPVVTQDSIKILRKVHTRHCITHSD</sequence>
<accession>A0A2P2JKK8</accession>
<evidence type="ECO:0000313" key="1">
    <source>
        <dbReference type="EMBL" id="MBW93992.1"/>
    </source>
</evidence>
<protein>
    <submittedName>
        <fullName evidence="1">Uncharacterized protein MANES_02G220500</fullName>
    </submittedName>
</protein>